<dbReference type="EMBL" id="KI913148">
    <property type="protein sequence ID" value="ETV73431.1"/>
    <property type="molecule type" value="Genomic_DNA"/>
</dbReference>
<evidence type="ECO:0000256" key="1">
    <source>
        <dbReference type="SAM" id="Phobius"/>
    </source>
</evidence>
<dbReference type="GeneID" id="20813569"/>
<dbReference type="RefSeq" id="XP_009836857.1">
    <property type="nucleotide sequence ID" value="XM_009838555.1"/>
</dbReference>
<feature type="transmembrane region" description="Helical" evidence="1">
    <location>
        <begin position="48"/>
        <end position="68"/>
    </location>
</feature>
<evidence type="ECO:0000313" key="2">
    <source>
        <dbReference type="EMBL" id="ETV73431.1"/>
    </source>
</evidence>
<proteinExistence type="predicted"/>
<dbReference type="OrthoDB" id="10511321at2759"/>
<protein>
    <submittedName>
        <fullName evidence="2">Uncharacterized protein</fullName>
    </submittedName>
</protein>
<sequence length="110" mass="12245">MAPRDQVLASPSSVSKINQLKDRLCVQPMTPSKDQSCLAFTMWANRAAMVMFFLLAVSIVICLVTMLLPPTSTLMPPSTTEPPRIVVGMTMTSIPPRVVNRRIRYEPLIK</sequence>
<accession>W4G2B8</accession>
<reference evidence="2" key="1">
    <citation type="submission" date="2013-12" db="EMBL/GenBank/DDBJ databases">
        <title>The Genome Sequence of Aphanomyces astaci APO3.</title>
        <authorList>
            <consortium name="The Broad Institute Genomics Platform"/>
            <person name="Russ C."/>
            <person name="Tyler B."/>
            <person name="van West P."/>
            <person name="Dieguez-Uribeondo J."/>
            <person name="Young S.K."/>
            <person name="Zeng Q."/>
            <person name="Gargeya S."/>
            <person name="Fitzgerald M."/>
            <person name="Abouelleil A."/>
            <person name="Alvarado L."/>
            <person name="Chapman S.B."/>
            <person name="Gainer-Dewar J."/>
            <person name="Goldberg J."/>
            <person name="Griggs A."/>
            <person name="Gujja S."/>
            <person name="Hansen M."/>
            <person name="Howarth C."/>
            <person name="Imamovic A."/>
            <person name="Ireland A."/>
            <person name="Larimer J."/>
            <person name="McCowan C."/>
            <person name="Murphy C."/>
            <person name="Pearson M."/>
            <person name="Poon T.W."/>
            <person name="Priest M."/>
            <person name="Roberts A."/>
            <person name="Saif S."/>
            <person name="Shea T."/>
            <person name="Sykes S."/>
            <person name="Wortman J."/>
            <person name="Nusbaum C."/>
            <person name="Birren B."/>
        </authorList>
    </citation>
    <scope>NUCLEOTIDE SEQUENCE [LARGE SCALE GENOMIC DNA]</scope>
    <source>
        <strain evidence="2">APO3</strain>
    </source>
</reference>
<keyword evidence="1" id="KW-0812">Transmembrane</keyword>
<gene>
    <name evidence="2" type="ORF">H257_11573</name>
</gene>
<dbReference type="VEuPathDB" id="FungiDB:H257_11573"/>
<keyword evidence="1" id="KW-1133">Transmembrane helix</keyword>
<organism evidence="2">
    <name type="scientific">Aphanomyces astaci</name>
    <name type="common">Crayfish plague agent</name>
    <dbReference type="NCBI Taxonomy" id="112090"/>
    <lineage>
        <taxon>Eukaryota</taxon>
        <taxon>Sar</taxon>
        <taxon>Stramenopiles</taxon>
        <taxon>Oomycota</taxon>
        <taxon>Saprolegniomycetes</taxon>
        <taxon>Saprolegniales</taxon>
        <taxon>Verrucalvaceae</taxon>
        <taxon>Aphanomyces</taxon>
    </lineage>
</organism>
<name>W4G2B8_APHAT</name>
<dbReference type="AlphaFoldDB" id="W4G2B8"/>
<keyword evidence="1" id="KW-0472">Membrane</keyword>